<name>A0A1D1V8R1_RAMVA</name>
<evidence type="ECO:0000313" key="1">
    <source>
        <dbReference type="EMBL" id="GAU98079.1"/>
    </source>
</evidence>
<proteinExistence type="predicted"/>
<sequence>MHKRMRCRRYKGRKTKYAAIEFEAPDQIVEPCHPRPKVAVAVREVPLKKMHDFTKKAGPDAWIHPDSQMKLNPATPVEKPRLNRRNNVLKNPRLGAGARDVTKLQPEIRRRARHFDGVKKKSNLEHIMAKDMTAGDSSCEEISPTKYVDANGNPINRKRKKKVKVEPRADPDVQILPVLPAIERNEERLNTSKGVPSQRNAAEHLNLIDKPDFANVSTPDLFLSVEAADIDAVPSASQLNGNSASDQQNVPPVASNDANIPAEGRLNEPVSIPDGVLVSSKDTNLQVQVTVARFEMVITMTTPMNHQKKNVAVIADDSPTYAATERVPNLSSEMKLEAMRFERLNL</sequence>
<keyword evidence="2" id="KW-1185">Reference proteome</keyword>
<dbReference type="Proteomes" id="UP000186922">
    <property type="component" value="Unassembled WGS sequence"/>
</dbReference>
<dbReference type="EMBL" id="BDGG01000004">
    <property type="protein sequence ID" value="GAU98079.1"/>
    <property type="molecule type" value="Genomic_DNA"/>
</dbReference>
<organism evidence="1 2">
    <name type="scientific">Ramazzottius varieornatus</name>
    <name type="common">Water bear</name>
    <name type="synonym">Tardigrade</name>
    <dbReference type="NCBI Taxonomy" id="947166"/>
    <lineage>
        <taxon>Eukaryota</taxon>
        <taxon>Metazoa</taxon>
        <taxon>Ecdysozoa</taxon>
        <taxon>Tardigrada</taxon>
        <taxon>Eutardigrada</taxon>
        <taxon>Parachela</taxon>
        <taxon>Hypsibioidea</taxon>
        <taxon>Ramazzottiidae</taxon>
        <taxon>Ramazzottius</taxon>
    </lineage>
</organism>
<gene>
    <name evidence="1" type="primary">RvY_09274-1</name>
    <name evidence="1" type="synonym">RvY_09274.1</name>
    <name evidence="1" type="ORF">RvY_09274</name>
</gene>
<evidence type="ECO:0000313" key="2">
    <source>
        <dbReference type="Proteomes" id="UP000186922"/>
    </source>
</evidence>
<comment type="caution">
    <text evidence="1">The sequence shown here is derived from an EMBL/GenBank/DDBJ whole genome shotgun (WGS) entry which is preliminary data.</text>
</comment>
<dbReference type="AlphaFoldDB" id="A0A1D1V8R1"/>
<protein>
    <submittedName>
        <fullName evidence="1">Uncharacterized protein</fullName>
    </submittedName>
</protein>
<reference evidence="1 2" key="1">
    <citation type="journal article" date="2016" name="Nat. Commun.">
        <title>Extremotolerant tardigrade genome and improved radiotolerance of human cultured cells by tardigrade-unique protein.</title>
        <authorList>
            <person name="Hashimoto T."/>
            <person name="Horikawa D.D."/>
            <person name="Saito Y."/>
            <person name="Kuwahara H."/>
            <person name="Kozuka-Hata H."/>
            <person name="Shin-I T."/>
            <person name="Minakuchi Y."/>
            <person name="Ohishi K."/>
            <person name="Motoyama A."/>
            <person name="Aizu T."/>
            <person name="Enomoto A."/>
            <person name="Kondo K."/>
            <person name="Tanaka S."/>
            <person name="Hara Y."/>
            <person name="Koshikawa S."/>
            <person name="Sagara H."/>
            <person name="Miura T."/>
            <person name="Yokobori S."/>
            <person name="Miyagawa K."/>
            <person name="Suzuki Y."/>
            <person name="Kubo T."/>
            <person name="Oyama M."/>
            <person name="Kohara Y."/>
            <person name="Fujiyama A."/>
            <person name="Arakawa K."/>
            <person name="Katayama T."/>
            <person name="Toyoda A."/>
            <person name="Kunieda T."/>
        </authorList>
    </citation>
    <scope>NUCLEOTIDE SEQUENCE [LARGE SCALE GENOMIC DNA]</scope>
    <source>
        <strain evidence="1 2">YOKOZUNA-1</strain>
    </source>
</reference>
<accession>A0A1D1V8R1</accession>